<dbReference type="GO" id="GO:0043565">
    <property type="term" value="F:sequence-specific DNA binding"/>
    <property type="evidence" value="ECO:0007669"/>
    <property type="project" value="UniProtKB-UniRule"/>
</dbReference>
<dbReference type="eggNOG" id="COG0466">
    <property type="taxonomic scope" value="Bacteria"/>
</dbReference>
<keyword evidence="4 9" id="KW-0547">Nucleotide-binding</keyword>
<evidence type="ECO:0000256" key="13">
    <source>
        <dbReference type="PROSITE-ProRule" id="PRU01122"/>
    </source>
</evidence>
<dbReference type="InterPro" id="IPR027417">
    <property type="entry name" value="P-loop_NTPase"/>
</dbReference>
<dbReference type="FunFam" id="3.40.50.300:FF:000382">
    <property type="entry name" value="Lon protease homolog 2, peroxisomal"/>
    <property type="match status" value="1"/>
</dbReference>
<dbReference type="SMART" id="SM00464">
    <property type="entry name" value="LON"/>
    <property type="match status" value="1"/>
</dbReference>
<dbReference type="Gene3D" id="1.20.5.5270">
    <property type="match status" value="1"/>
</dbReference>
<feature type="domain" description="Lon N-terminal" evidence="16">
    <location>
        <begin position="26"/>
        <end position="221"/>
    </location>
</feature>
<dbReference type="InterPro" id="IPR003111">
    <property type="entry name" value="Lon_prtase_N"/>
</dbReference>
<keyword evidence="8 9" id="KW-0346">Stress response</keyword>
<evidence type="ECO:0000256" key="12">
    <source>
        <dbReference type="PIRSR" id="PIRSR001174-2"/>
    </source>
</evidence>
<proteinExistence type="evidence at transcript level"/>
<dbReference type="RefSeq" id="WP_013164425.1">
    <property type="nucleotide sequence ID" value="NC_014216.1"/>
</dbReference>
<dbReference type="FunFam" id="3.30.230.10:FF:000019">
    <property type="entry name" value="Lon protease homolog 2, peroxisomal"/>
    <property type="match status" value="1"/>
</dbReference>
<evidence type="ECO:0000256" key="7">
    <source>
        <dbReference type="ARBA" id="ARBA00022840"/>
    </source>
</evidence>
<dbReference type="InterPro" id="IPR008269">
    <property type="entry name" value="Lon_proteolytic"/>
</dbReference>
<comment type="induction">
    <text evidence="9">By heat shock.</text>
</comment>
<gene>
    <name evidence="9" type="primary">lon</name>
    <name evidence="17" type="ordered locus">DaAHT2_2246</name>
</gene>
<dbReference type="InterPro" id="IPR003593">
    <property type="entry name" value="AAA+_ATPase"/>
</dbReference>
<keyword evidence="2 9" id="KW-0963">Cytoplasm</keyword>
<dbReference type="Pfam" id="PF02190">
    <property type="entry name" value="LON_substr_bdg"/>
    <property type="match status" value="1"/>
</dbReference>
<keyword evidence="7 9" id="KW-0067">ATP-binding</keyword>
<dbReference type="PROSITE" id="PS01046">
    <property type="entry name" value="LON_SER"/>
    <property type="match status" value="1"/>
</dbReference>
<name>D6Z6E6_DESAT</name>
<dbReference type="SUPFAM" id="SSF54211">
    <property type="entry name" value="Ribosomal protein S5 domain 2-like"/>
    <property type="match status" value="1"/>
</dbReference>
<evidence type="ECO:0000313" key="18">
    <source>
        <dbReference type="Proteomes" id="UP000001508"/>
    </source>
</evidence>
<keyword evidence="3 9" id="KW-0645">Protease</keyword>
<evidence type="ECO:0000256" key="11">
    <source>
        <dbReference type="PIRSR" id="PIRSR001174-1"/>
    </source>
</evidence>
<evidence type="ECO:0000313" key="17">
    <source>
        <dbReference type="EMBL" id="ADH86911.1"/>
    </source>
</evidence>
<keyword evidence="5 9" id="KW-0378">Hydrolase</keyword>
<dbReference type="EMBL" id="CP001940">
    <property type="protein sequence ID" value="ADH86911.1"/>
    <property type="molecule type" value="Genomic_DNA"/>
</dbReference>
<accession>D6Z6E6</accession>
<dbReference type="GO" id="GO:0004176">
    <property type="term" value="F:ATP-dependent peptidase activity"/>
    <property type="evidence" value="ECO:0007669"/>
    <property type="project" value="UniProtKB-UniRule"/>
</dbReference>
<dbReference type="InParanoid" id="D6Z6E6"/>
<dbReference type="Gene3D" id="3.40.50.300">
    <property type="entry name" value="P-loop containing nucleotide triphosphate hydrolases"/>
    <property type="match status" value="1"/>
</dbReference>
<dbReference type="CDD" id="cd19500">
    <property type="entry name" value="RecA-like_Lon"/>
    <property type="match status" value="1"/>
</dbReference>
<dbReference type="STRING" id="589865.DaAHT2_2246"/>
<evidence type="ECO:0000256" key="10">
    <source>
        <dbReference type="PIRNR" id="PIRNR001174"/>
    </source>
</evidence>
<dbReference type="MEROPS" id="S16.001"/>
<comment type="subunit">
    <text evidence="9 10">Homohexamer. Organized in a ring with a central cavity.</text>
</comment>
<dbReference type="InterPro" id="IPR004815">
    <property type="entry name" value="Lon_bac/euk-typ"/>
</dbReference>
<comment type="function">
    <text evidence="9">ATP-dependent serine protease that mediates the selective degradation of mutant and abnormal proteins as well as certain short-lived regulatory proteins. Required for cellular homeostasis and for survival from DNA damage and developmental changes induced by stress. Degrades polypeptides processively to yield small peptide fragments that are 5 to 10 amino acids long. Binds to DNA in a double-stranded, site-specific manner.</text>
</comment>
<dbReference type="NCBIfam" id="NF008053">
    <property type="entry name" value="PRK10787.1"/>
    <property type="match status" value="1"/>
</dbReference>
<evidence type="ECO:0000256" key="3">
    <source>
        <dbReference type="ARBA" id="ARBA00022670"/>
    </source>
</evidence>
<dbReference type="GO" id="GO:0005524">
    <property type="term" value="F:ATP binding"/>
    <property type="evidence" value="ECO:0007669"/>
    <property type="project" value="UniProtKB-UniRule"/>
</dbReference>
<dbReference type="GO" id="GO:0005737">
    <property type="term" value="C:cytoplasm"/>
    <property type="evidence" value="ECO:0007669"/>
    <property type="project" value="UniProtKB-SubCell"/>
</dbReference>
<evidence type="ECO:0000259" key="16">
    <source>
        <dbReference type="PROSITE" id="PS51787"/>
    </source>
</evidence>
<comment type="similarity">
    <text evidence="9 10 13 14">Belongs to the peptidase S16 family.</text>
</comment>
<dbReference type="Gene3D" id="1.20.58.1480">
    <property type="match status" value="1"/>
</dbReference>
<dbReference type="SUPFAM" id="SSF52540">
    <property type="entry name" value="P-loop containing nucleoside triphosphate hydrolases"/>
    <property type="match status" value="1"/>
</dbReference>
<comment type="subcellular location">
    <subcellularLocation>
        <location evidence="1 9 10">Cytoplasm</location>
    </subcellularLocation>
</comment>
<dbReference type="Pfam" id="PF00004">
    <property type="entry name" value="AAA"/>
    <property type="match status" value="1"/>
</dbReference>
<dbReference type="GO" id="GO:0006515">
    <property type="term" value="P:protein quality control for misfolded or incompletely synthesized proteins"/>
    <property type="evidence" value="ECO:0007669"/>
    <property type="project" value="UniProtKB-UniRule"/>
</dbReference>
<dbReference type="PRINTS" id="PR00830">
    <property type="entry name" value="ENDOLAPTASE"/>
</dbReference>
<dbReference type="PROSITE" id="PS51786">
    <property type="entry name" value="LON_PROTEOLYTIC"/>
    <property type="match status" value="1"/>
</dbReference>
<dbReference type="InterPro" id="IPR008268">
    <property type="entry name" value="Peptidase_S16_AS"/>
</dbReference>
<evidence type="ECO:0000256" key="8">
    <source>
        <dbReference type="ARBA" id="ARBA00023016"/>
    </source>
</evidence>
<protein>
    <recommendedName>
        <fullName evidence="9 10">Lon protease</fullName>
        <ecNumber evidence="9 10">3.4.21.53</ecNumber>
    </recommendedName>
    <alternativeName>
        <fullName evidence="9">ATP-dependent protease La</fullName>
    </alternativeName>
</protein>
<dbReference type="Gene3D" id="3.30.230.10">
    <property type="match status" value="1"/>
</dbReference>
<feature type="binding site" evidence="9 12">
    <location>
        <begin position="373"/>
        <end position="380"/>
    </location>
    <ligand>
        <name>ATP</name>
        <dbReference type="ChEBI" id="CHEBI:30616"/>
    </ligand>
</feature>
<evidence type="ECO:0000256" key="5">
    <source>
        <dbReference type="ARBA" id="ARBA00022801"/>
    </source>
</evidence>
<dbReference type="GO" id="GO:0004252">
    <property type="term" value="F:serine-type endopeptidase activity"/>
    <property type="evidence" value="ECO:0007669"/>
    <property type="project" value="UniProtKB-UniRule"/>
</dbReference>
<dbReference type="AlphaFoldDB" id="D6Z6E6"/>
<dbReference type="NCBIfam" id="TIGR00763">
    <property type="entry name" value="lon"/>
    <property type="match status" value="1"/>
</dbReference>
<dbReference type="Pfam" id="PF22667">
    <property type="entry name" value="Lon_lid"/>
    <property type="match status" value="1"/>
</dbReference>
<organism evidence="17 18">
    <name type="scientific">Desulfurivibrio alkaliphilus (strain DSM 19089 / UNIQEM U267 / AHT2)</name>
    <dbReference type="NCBI Taxonomy" id="589865"/>
    <lineage>
        <taxon>Bacteria</taxon>
        <taxon>Pseudomonadati</taxon>
        <taxon>Thermodesulfobacteriota</taxon>
        <taxon>Desulfobulbia</taxon>
        <taxon>Desulfobulbales</taxon>
        <taxon>Desulfobulbaceae</taxon>
        <taxon>Desulfurivibrio</taxon>
    </lineage>
</organism>
<evidence type="ECO:0000256" key="9">
    <source>
        <dbReference type="HAMAP-Rule" id="MF_01973"/>
    </source>
</evidence>
<sequence>MHIEDSIDPELEGAAEINERDIPGQLPVMAVRDVVVFNYMILPLFVGRPSSVGAVNEAMSRDKLIMLVAQKDAGVDDPGTKDIYHTGMVCMVMRTLKLPDGRLKVLVQAVNKARITAFAQENPYLLADIELLHDDEVGEIGVEVEALMRNVREQTEKILALKGIMSSDLMVVLNNVEEPGRLADLVVSNLQLKVVESQAVLELLDPVARLRKVAEYLQKELEVSTVQARIQSEAKEEMGRSQREYFLREQLQALKKELGDVDERSQELEELRERFNKGSFPKEVKKEGLKQLKRLETMHPDASEASIVRTYLDWLLDVPWRKSSKDRLDLKVAHEVLDADHYGLEKVKERILEYLAVRKLNKASKGPILCFVGPPGVGKTSLGQSIARALGRKFHRISLGGMRDEAEIRGHRRTYIGAMPGRIIQGLKTVESNNPVFMMDEIDKVGTDYRGDPSSALLEVLDPAQNTEFSDHYLNLPCDLSKVMFITTANMTDTIPAALLDRMEVIRLAGYTHEEKVEIAKRYLIPRQIKENGLKPSQVKFAEAAISRLITHYTREAGLRNLEREIGALCRKVARKIAEGGKGPYSISTRTLHGYLGPARYLPEAESEMIDRPGISTGLAWTEVGGEILYVEVSLMKGRGNLTLTGQLGEVMKESAQAALSYCRSRRKELKLEENYFDDLDIHIHVPAGAIPKDGPSAGVTMATALYSALSGKTVRPDVAMTGEITLRGRVLPIGGLKEKALAALRAGITTVVIPHHNKKDLEEIPKDLREKLTFVPVKNMEQILKMIFR</sequence>
<dbReference type="Gene3D" id="2.30.130.40">
    <property type="entry name" value="LON domain-like"/>
    <property type="match status" value="1"/>
</dbReference>
<feature type="domain" description="Lon proteolytic" evidence="15">
    <location>
        <begin position="610"/>
        <end position="790"/>
    </location>
</feature>
<dbReference type="PANTHER" id="PTHR10046">
    <property type="entry name" value="ATP DEPENDENT LON PROTEASE FAMILY MEMBER"/>
    <property type="match status" value="1"/>
</dbReference>
<dbReference type="SUPFAM" id="SSF88697">
    <property type="entry name" value="PUA domain-like"/>
    <property type="match status" value="1"/>
</dbReference>
<reference evidence="18" key="1">
    <citation type="submission" date="2010-02" db="EMBL/GenBank/DDBJ databases">
        <title>Complete sequence of Desulfurivibrio alkaliphilus AHT2.</title>
        <authorList>
            <consortium name="US DOE Joint Genome Institute"/>
            <person name="Pitluck S."/>
            <person name="Chertkov O."/>
            <person name="Detter J.C."/>
            <person name="Han C."/>
            <person name="Tapia R."/>
            <person name="Larimer F."/>
            <person name="Land M."/>
            <person name="Hauser L."/>
            <person name="Kyrpides N."/>
            <person name="Mikhailova N."/>
            <person name="Sorokin D.Y."/>
            <person name="Muyzer G."/>
            <person name="Woyke T."/>
        </authorList>
    </citation>
    <scope>NUCLEOTIDE SEQUENCE [LARGE SCALE GENOMIC DNA]</scope>
    <source>
        <strain evidence="18">DSM 19089 / UNIQEM U267 / AHT2</strain>
    </source>
</reference>
<dbReference type="InterPro" id="IPR015947">
    <property type="entry name" value="PUA-like_sf"/>
</dbReference>
<dbReference type="GO" id="GO:0016887">
    <property type="term" value="F:ATP hydrolysis activity"/>
    <property type="evidence" value="ECO:0007669"/>
    <property type="project" value="UniProtKB-UniRule"/>
</dbReference>
<keyword evidence="18" id="KW-1185">Reference proteome</keyword>
<evidence type="ECO:0000256" key="6">
    <source>
        <dbReference type="ARBA" id="ARBA00022825"/>
    </source>
</evidence>
<feature type="active site" evidence="9 11">
    <location>
        <position position="740"/>
    </location>
</feature>
<evidence type="ECO:0000256" key="1">
    <source>
        <dbReference type="ARBA" id="ARBA00004496"/>
    </source>
</evidence>
<dbReference type="KEGG" id="dak:DaAHT2_2246"/>
<dbReference type="InterPro" id="IPR027065">
    <property type="entry name" value="Lon_Prtase"/>
</dbReference>
<evidence type="ECO:0000256" key="4">
    <source>
        <dbReference type="ARBA" id="ARBA00022741"/>
    </source>
</evidence>
<dbReference type="InterPro" id="IPR014721">
    <property type="entry name" value="Ribsml_uS5_D2-typ_fold_subgr"/>
</dbReference>
<evidence type="ECO:0000259" key="15">
    <source>
        <dbReference type="PROSITE" id="PS51786"/>
    </source>
</evidence>
<dbReference type="InterPro" id="IPR003959">
    <property type="entry name" value="ATPase_AAA_core"/>
</dbReference>
<dbReference type="GO" id="GO:0034605">
    <property type="term" value="P:cellular response to heat"/>
    <property type="evidence" value="ECO:0007669"/>
    <property type="project" value="UniProtKB-UniRule"/>
</dbReference>
<dbReference type="PIRSF" id="PIRSF001174">
    <property type="entry name" value="Lon_proteas"/>
    <property type="match status" value="1"/>
</dbReference>
<feature type="active site" evidence="9 11">
    <location>
        <position position="697"/>
    </location>
</feature>
<dbReference type="HOGENOM" id="CLU_004109_4_3_7"/>
<evidence type="ECO:0000256" key="2">
    <source>
        <dbReference type="ARBA" id="ARBA00022490"/>
    </source>
</evidence>
<dbReference type="Gene3D" id="1.10.8.60">
    <property type="match status" value="1"/>
</dbReference>
<dbReference type="Proteomes" id="UP000001508">
    <property type="component" value="Chromosome"/>
</dbReference>
<dbReference type="EC" id="3.4.21.53" evidence="9 10"/>
<dbReference type="PROSITE" id="PS51787">
    <property type="entry name" value="LON_N"/>
    <property type="match status" value="1"/>
</dbReference>
<dbReference type="SMART" id="SM00382">
    <property type="entry name" value="AAA"/>
    <property type="match status" value="1"/>
</dbReference>
<dbReference type="Pfam" id="PF05362">
    <property type="entry name" value="Lon_C"/>
    <property type="match status" value="1"/>
</dbReference>
<keyword evidence="6 9" id="KW-0720">Serine protease</keyword>
<dbReference type="InterPro" id="IPR020568">
    <property type="entry name" value="Ribosomal_Su5_D2-typ_SF"/>
</dbReference>
<dbReference type="InterPro" id="IPR054594">
    <property type="entry name" value="Lon_lid"/>
</dbReference>
<dbReference type="InterPro" id="IPR046336">
    <property type="entry name" value="Lon_prtase_N_sf"/>
</dbReference>
<evidence type="ECO:0000256" key="14">
    <source>
        <dbReference type="RuleBase" id="RU000591"/>
    </source>
</evidence>
<comment type="catalytic activity">
    <reaction evidence="9 10 13">
        <text>Hydrolysis of proteins in presence of ATP.</text>
        <dbReference type="EC" id="3.4.21.53"/>
    </reaction>
</comment>
<dbReference type="HAMAP" id="MF_01973">
    <property type="entry name" value="lon_bact"/>
    <property type="match status" value="1"/>
</dbReference>
<dbReference type="InterPro" id="IPR027543">
    <property type="entry name" value="Lon_bac"/>
</dbReference>